<comment type="subunit">
    <text evidence="7">The complex comprises the extracytoplasmic solute receptor protein and the two transmembrane proteins.</text>
</comment>
<comment type="subcellular location">
    <subcellularLocation>
        <location evidence="7">Cell inner membrane</location>
        <topology evidence="7">Multi-pass membrane protein</topology>
    </subcellularLocation>
    <subcellularLocation>
        <location evidence="1">Cell membrane</location>
        <topology evidence="1">Multi-pass membrane protein</topology>
    </subcellularLocation>
</comment>
<keyword evidence="6 7" id="KW-0472">Membrane</keyword>
<evidence type="ECO:0000259" key="8">
    <source>
        <dbReference type="Pfam" id="PF04290"/>
    </source>
</evidence>
<feature type="transmembrane region" description="Helical" evidence="7">
    <location>
        <begin position="94"/>
        <end position="118"/>
    </location>
</feature>
<keyword evidence="3" id="KW-1003">Cell membrane</keyword>
<feature type="transmembrane region" description="Helical" evidence="7">
    <location>
        <begin position="138"/>
        <end position="161"/>
    </location>
</feature>
<dbReference type="Proteomes" id="UP001597371">
    <property type="component" value="Unassembled WGS sequence"/>
</dbReference>
<dbReference type="EMBL" id="JBHUIJ010000010">
    <property type="protein sequence ID" value="MFD2237577.1"/>
    <property type="molecule type" value="Genomic_DNA"/>
</dbReference>
<gene>
    <name evidence="9" type="ORF">ACFSKQ_08875</name>
</gene>
<reference evidence="10" key="1">
    <citation type="journal article" date="2019" name="Int. J. Syst. Evol. Microbiol.">
        <title>The Global Catalogue of Microorganisms (GCM) 10K type strain sequencing project: providing services to taxonomists for standard genome sequencing and annotation.</title>
        <authorList>
            <consortium name="The Broad Institute Genomics Platform"/>
            <consortium name="The Broad Institute Genome Sequencing Center for Infectious Disease"/>
            <person name="Wu L."/>
            <person name="Ma J."/>
        </authorList>
    </citation>
    <scope>NUCLEOTIDE SEQUENCE [LARGE SCALE GENOMIC DNA]</scope>
    <source>
        <strain evidence="10">ZS-35-S2</strain>
    </source>
</reference>
<sequence length="175" mass="18951">MTATGLSRRDRFACLVRALTRWWAYGGGIVIFGLVAVNVYSVAGALFFGRPFPGVYEVVQVGAAVAMFMFLPYGQATGANITADIFTSAMPRRAVVFLGALGAFFGLALAAFLLWRMSEGARDVYTYRETTAIYQFPIWYAYGPILASLALWVLAAATNLLQASRGVLPEEVDGP</sequence>
<comment type="function">
    <text evidence="7">Part of the tripartite ATP-independent periplasmic (TRAP) transport system.</text>
</comment>
<protein>
    <recommendedName>
        <fullName evidence="7">TRAP transporter small permease protein</fullName>
    </recommendedName>
</protein>
<feature type="transmembrane region" description="Helical" evidence="7">
    <location>
        <begin position="54"/>
        <end position="73"/>
    </location>
</feature>
<proteinExistence type="inferred from homology"/>
<evidence type="ECO:0000256" key="5">
    <source>
        <dbReference type="ARBA" id="ARBA00022989"/>
    </source>
</evidence>
<keyword evidence="10" id="KW-1185">Reference proteome</keyword>
<evidence type="ECO:0000256" key="6">
    <source>
        <dbReference type="ARBA" id="ARBA00023136"/>
    </source>
</evidence>
<keyword evidence="7" id="KW-0997">Cell inner membrane</keyword>
<dbReference type="InterPro" id="IPR055348">
    <property type="entry name" value="DctQ"/>
</dbReference>
<name>A0ABW5CLS2_9HYPH</name>
<keyword evidence="4 7" id="KW-0812">Transmembrane</keyword>
<comment type="similarity">
    <text evidence="7">Belongs to the TRAP transporter small permease family.</text>
</comment>
<comment type="caution">
    <text evidence="9">The sequence shown here is derived from an EMBL/GenBank/DDBJ whole genome shotgun (WGS) entry which is preliminary data.</text>
</comment>
<evidence type="ECO:0000256" key="4">
    <source>
        <dbReference type="ARBA" id="ARBA00022692"/>
    </source>
</evidence>
<keyword evidence="2 7" id="KW-0813">Transport</keyword>
<feature type="domain" description="Tripartite ATP-independent periplasmic transporters DctQ component" evidence="8">
    <location>
        <begin position="35"/>
        <end position="165"/>
    </location>
</feature>
<keyword evidence="5 7" id="KW-1133">Transmembrane helix</keyword>
<dbReference type="RefSeq" id="WP_209738509.1">
    <property type="nucleotide sequence ID" value="NZ_CP072611.1"/>
</dbReference>
<feature type="transmembrane region" description="Helical" evidence="7">
    <location>
        <begin position="21"/>
        <end position="48"/>
    </location>
</feature>
<evidence type="ECO:0000256" key="1">
    <source>
        <dbReference type="ARBA" id="ARBA00004651"/>
    </source>
</evidence>
<evidence type="ECO:0000256" key="2">
    <source>
        <dbReference type="ARBA" id="ARBA00022448"/>
    </source>
</evidence>
<organism evidence="9 10">
    <name type="scientific">Aureimonas populi</name>
    <dbReference type="NCBI Taxonomy" id="1701758"/>
    <lineage>
        <taxon>Bacteria</taxon>
        <taxon>Pseudomonadati</taxon>
        <taxon>Pseudomonadota</taxon>
        <taxon>Alphaproteobacteria</taxon>
        <taxon>Hyphomicrobiales</taxon>
        <taxon>Aurantimonadaceae</taxon>
        <taxon>Aureimonas</taxon>
    </lineage>
</organism>
<evidence type="ECO:0000313" key="10">
    <source>
        <dbReference type="Proteomes" id="UP001597371"/>
    </source>
</evidence>
<evidence type="ECO:0000256" key="7">
    <source>
        <dbReference type="RuleBase" id="RU369079"/>
    </source>
</evidence>
<dbReference type="Pfam" id="PF04290">
    <property type="entry name" value="DctQ"/>
    <property type="match status" value="1"/>
</dbReference>
<accession>A0ABW5CLS2</accession>
<evidence type="ECO:0000313" key="9">
    <source>
        <dbReference type="EMBL" id="MFD2237577.1"/>
    </source>
</evidence>
<evidence type="ECO:0000256" key="3">
    <source>
        <dbReference type="ARBA" id="ARBA00022475"/>
    </source>
</evidence>